<gene>
    <name evidence="2" type="primary">ga29610</name>
    <name evidence="2" type="ORF">PR202_ga29610</name>
</gene>
<protein>
    <submittedName>
        <fullName evidence="2">Uncharacterized protein</fullName>
    </submittedName>
</protein>
<feature type="region of interest" description="Disordered" evidence="1">
    <location>
        <begin position="1"/>
        <end position="54"/>
    </location>
</feature>
<proteinExistence type="predicted"/>
<feature type="compositionally biased region" description="Low complexity" evidence="1">
    <location>
        <begin position="86"/>
        <end position="98"/>
    </location>
</feature>
<dbReference type="EMBL" id="BQKI01000018">
    <property type="protein sequence ID" value="GJN11417.1"/>
    <property type="molecule type" value="Genomic_DNA"/>
</dbReference>
<evidence type="ECO:0000256" key="1">
    <source>
        <dbReference type="SAM" id="MobiDB-lite"/>
    </source>
</evidence>
<comment type="caution">
    <text evidence="2">The sequence shown here is derived from an EMBL/GenBank/DDBJ whole genome shotgun (WGS) entry which is preliminary data.</text>
</comment>
<reference evidence="2" key="1">
    <citation type="journal article" date="2018" name="DNA Res.">
        <title>Multiple hybrid de novo genome assembly of finger millet, an orphan allotetraploid crop.</title>
        <authorList>
            <person name="Hatakeyama M."/>
            <person name="Aluri S."/>
            <person name="Balachadran M.T."/>
            <person name="Sivarajan S.R."/>
            <person name="Patrignani A."/>
            <person name="Gruter S."/>
            <person name="Poveda L."/>
            <person name="Shimizu-Inatsugi R."/>
            <person name="Baeten J."/>
            <person name="Francoijs K.J."/>
            <person name="Nataraja K.N."/>
            <person name="Reddy Y.A.N."/>
            <person name="Phadnis S."/>
            <person name="Ravikumar R.L."/>
            <person name="Schlapbach R."/>
            <person name="Sreeman S.M."/>
            <person name="Shimizu K.K."/>
        </authorList>
    </citation>
    <scope>NUCLEOTIDE SEQUENCE</scope>
</reference>
<feature type="region of interest" description="Disordered" evidence="1">
    <location>
        <begin position="71"/>
        <end position="113"/>
    </location>
</feature>
<feature type="compositionally biased region" description="Polar residues" evidence="1">
    <location>
        <begin position="25"/>
        <end position="34"/>
    </location>
</feature>
<evidence type="ECO:0000313" key="3">
    <source>
        <dbReference type="Proteomes" id="UP001054889"/>
    </source>
</evidence>
<sequence>MVAHEPPFSSTSEAQEILFGPGIQTPAQTSSSEDPATPTACGGGPDPAQDDSELQDCSVLSRAFAELLPPVVFPSTASPPRHLPRPRTAPATAPQSRPKSTRRAAKSSIPVSQRAQRRLVKELHFIAPKEPVTDQAVTEYLKMYQEPLPAKAIAEIRKATRLASKPVAGALAAVAASEAAASGEIAT</sequence>
<name>A0AAV5DLK7_ELECO</name>
<dbReference type="AlphaFoldDB" id="A0AAV5DLK7"/>
<reference evidence="2" key="2">
    <citation type="submission" date="2021-12" db="EMBL/GenBank/DDBJ databases">
        <title>Resequencing data analysis of finger millet.</title>
        <authorList>
            <person name="Hatakeyama M."/>
            <person name="Aluri S."/>
            <person name="Balachadran M.T."/>
            <person name="Sivarajan S.R."/>
            <person name="Poveda L."/>
            <person name="Shimizu-Inatsugi R."/>
            <person name="Schlapbach R."/>
            <person name="Sreeman S.M."/>
            <person name="Shimizu K.K."/>
        </authorList>
    </citation>
    <scope>NUCLEOTIDE SEQUENCE</scope>
</reference>
<organism evidence="2 3">
    <name type="scientific">Eleusine coracana subsp. coracana</name>
    <dbReference type="NCBI Taxonomy" id="191504"/>
    <lineage>
        <taxon>Eukaryota</taxon>
        <taxon>Viridiplantae</taxon>
        <taxon>Streptophyta</taxon>
        <taxon>Embryophyta</taxon>
        <taxon>Tracheophyta</taxon>
        <taxon>Spermatophyta</taxon>
        <taxon>Magnoliopsida</taxon>
        <taxon>Liliopsida</taxon>
        <taxon>Poales</taxon>
        <taxon>Poaceae</taxon>
        <taxon>PACMAD clade</taxon>
        <taxon>Chloridoideae</taxon>
        <taxon>Cynodonteae</taxon>
        <taxon>Eleusininae</taxon>
        <taxon>Eleusine</taxon>
    </lineage>
</organism>
<dbReference type="Proteomes" id="UP001054889">
    <property type="component" value="Unassembled WGS sequence"/>
</dbReference>
<evidence type="ECO:0000313" key="2">
    <source>
        <dbReference type="EMBL" id="GJN11417.1"/>
    </source>
</evidence>
<keyword evidence="3" id="KW-1185">Reference proteome</keyword>
<accession>A0AAV5DLK7</accession>